<sequence>MTIEDLIQNHIDRIVLLSRFLRTAHLGMRFKESAVARRARCRLIVMINDMIDYEQDMLDGDRAYFAATTVAERAHDERAEPGWCETWDQFAFDFDCIALLDPVPAAGQDNAFVSSSGPWHVVERGYPVRLPIPVVELGELAALIDSMSRELGITFTVERVFWTEDALAIFIEDCEWAASAQRA</sequence>
<dbReference type="AlphaFoldDB" id="A0A916SPM2"/>
<proteinExistence type="predicted"/>
<reference evidence="1" key="1">
    <citation type="journal article" date="2014" name="Int. J. Syst. Evol. Microbiol.">
        <title>Complete genome sequence of Corynebacterium casei LMG S-19264T (=DSM 44701T), isolated from a smear-ripened cheese.</title>
        <authorList>
            <consortium name="US DOE Joint Genome Institute (JGI-PGF)"/>
            <person name="Walter F."/>
            <person name="Albersmeier A."/>
            <person name="Kalinowski J."/>
            <person name="Ruckert C."/>
        </authorList>
    </citation>
    <scope>NUCLEOTIDE SEQUENCE</scope>
    <source>
        <strain evidence="1">CGMCC 1.15082</strain>
    </source>
</reference>
<evidence type="ECO:0000313" key="2">
    <source>
        <dbReference type="Proteomes" id="UP000646478"/>
    </source>
</evidence>
<dbReference type="RefSeq" id="WP_188826309.1">
    <property type="nucleotide sequence ID" value="NZ_BMHH01000032.1"/>
</dbReference>
<dbReference type="EMBL" id="BMHH01000032">
    <property type="protein sequence ID" value="GGB11140.1"/>
    <property type="molecule type" value="Genomic_DNA"/>
</dbReference>
<organism evidence="1 2">
    <name type="scientific">Brucella endophytica</name>
    <dbReference type="NCBI Taxonomy" id="1963359"/>
    <lineage>
        <taxon>Bacteria</taxon>
        <taxon>Pseudomonadati</taxon>
        <taxon>Pseudomonadota</taxon>
        <taxon>Alphaproteobacteria</taxon>
        <taxon>Hyphomicrobiales</taxon>
        <taxon>Brucellaceae</taxon>
        <taxon>Brucella/Ochrobactrum group</taxon>
        <taxon>Brucella</taxon>
    </lineage>
</organism>
<dbReference type="Proteomes" id="UP000646478">
    <property type="component" value="Unassembled WGS sequence"/>
</dbReference>
<keyword evidence="2" id="KW-1185">Reference proteome</keyword>
<evidence type="ECO:0000313" key="1">
    <source>
        <dbReference type="EMBL" id="GGB11140.1"/>
    </source>
</evidence>
<comment type="caution">
    <text evidence="1">The sequence shown here is derived from an EMBL/GenBank/DDBJ whole genome shotgun (WGS) entry which is preliminary data.</text>
</comment>
<reference evidence="1" key="2">
    <citation type="submission" date="2020-09" db="EMBL/GenBank/DDBJ databases">
        <authorList>
            <person name="Sun Q."/>
            <person name="Zhou Y."/>
        </authorList>
    </citation>
    <scope>NUCLEOTIDE SEQUENCE</scope>
    <source>
        <strain evidence="1">CGMCC 1.15082</strain>
    </source>
</reference>
<name>A0A916SPM2_9HYPH</name>
<gene>
    <name evidence="1" type="ORF">GCM10011491_43850</name>
</gene>
<accession>A0A916SPM2</accession>
<protein>
    <submittedName>
        <fullName evidence="1">Uncharacterized protein</fullName>
    </submittedName>
</protein>